<comment type="caution">
    <text evidence="1">The sequence shown here is derived from an EMBL/GenBank/DDBJ whole genome shotgun (WGS) entry which is preliminary data.</text>
</comment>
<protein>
    <submittedName>
        <fullName evidence="1">Uncharacterized protein</fullName>
    </submittedName>
</protein>
<sequence length="84" mass="9809">MAKTATLNLLRQQPLLNPNHAFSTVRSLSLCSSKKDPDLESALTRNRRWIVNNQIKNLLLRSPDQTFVRNKRENNNETLKLLFY</sequence>
<gene>
    <name evidence="1" type="ORF">QJS04_geneDACA022744</name>
</gene>
<reference evidence="1" key="2">
    <citation type="submission" date="2023-06" db="EMBL/GenBank/DDBJ databases">
        <authorList>
            <person name="Ma L."/>
            <person name="Liu K.-W."/>
            <person name="Li Z."/>
            <person name="Hsiao Y.-Y."/>
            <person name="Qi Y."/>
            <person name="Fu T."/>
            <person name="Tang G."/>
            <person name="Zhang D."/>
            <person name="Sun W.-H."/>
            <person name="Liu D.-K."/>
            <person name="Li Y."/>
            <person name="Chen G.-Z."/>
            <person name="Liu X.-D."/>
            <person name="Liao X.-Y."/>
            <person name="Jiang Y.-T."/>
            <person name="Yu X."/>
            <person name="Hao Y."/>
            <person name="Huang J."/>
            <person name="Zhao X.-W."/>
            <person name="Ke S."/>
            <person name="Chen Y.-Y."/>
            <person name="Wu W.-L."/>
            <person name="Hsu J.-L."/>
            <person name="Lin Y.-F."/>
            <person name="Huang M.-D."/>
            <person name="Li C.-Y."/>
            <person name="Huang L."/>
            <person name="Wang Z.-W."/>
            <person name="Zhao X."/>
            <person name="Zhong W.-Y."/>
            <person name="Peng D.-H."/>
            <person name="Ahmad S."/>
            <person name="Lan S."/>
            <person name="Zhang J.-S."/>
            <person name="Tsai W.-C."/>
            <person name="Van De Peer Y."/>
            <person name="Liu Z.-J."/>
        </authorList>
    </citation>
    <scope>NUCLEOTIDE SEQUENCE</scope>
    <source>
        <strain evidence="1">SCP</strain>
        <tissue evidence="1">Leaves</tissue>
    </source>
</reference>
<organism evidence="1 2">
    <name type="scientific">Acorus gramineus</name>
    <name type="common">Dwarf sweet flag</name>
    <dbReference type="NCBI Taxonomy" id="55184"/>
    <lineage>
        <taxon>Eukaryota</taxon>
        <taxon>Viridiplantae</taxon>
        <taxon>Streptophyta</taxon>
        <taxon>Embryophyta</taxon>
        <taxon>Tracheophyta</taxon>
        <taxon>Spermatophyta</taxon>
        <taxon>Magnoliopsida</taxon>
        <taxon>Liliopsida</taxon>
        <taxon>Acoraceae</taxon>
        <taxon>Acorus</taxon>
    </lineage>
</organism>
<dbReference type="AlphaFoldDB" id="A0AAV9AHV9"/>
<reference evidence="1" key="1">
    <citation type="journal article" date="2023" name="Nat. Commun.">
        <title>Diploid and tetraploid genomes of Acorus and the evolution of monocots.</title>
        <authorList>
            <person name="Ma L."/>
            <person name="Liu K.W."/>
            <person name="Li Z."/>
            <person name="Hsiao Y.Y."/>
            <person name="Qi Y."/>
            <person name="Fu T."/>
            <person name="Tang G.D."/>
            <person name="Zhang D."/>
            <person name="Sun W.H."/>
            <person name="Liu D.K."/>
            <person name="Li Y."/>
            <person name="Chen G.Z."/>
            <person name="Liu X.D."/>
            <person name="Liao X.Y."/>
            <person name="Jiang Y.T."/>
            <person name="Yu X."/>
            <person name="Hao Y."/>
            <person name="Huang J."/>
            <person name="Zhao X.W."/>
            <person name="Ke S."/>
            <person name="Chen Y.Y."/>
            <person name="Wu W.L."/>
            <person name="Hsu J.L."/>
            <person name="Lin Y.F."/>
            <person name="Huang M.D."/>
            <person name="Li C.Y."/>
            <person name="Huang L."/>
            <person name="Wang Z.W."/>
            <person name="Zhao X."/>
            <person name="Zhong W.Y."/>
            <person name="Peng D.H."/>
            <person name="Ahmad S."/>
            <person name="Lan S."/>
            <person name="Zhang J.S."/>
            <person name="Tsai W.C."/>
            <person name="Van de Peer Y."/>
            <person name="Liu Z.J."/>
        </authorList>
    </citation>
    <scope>NUCLEOTIDE SEQUENCE</scope>
    <source>
        <strain evidence="1">SCP</strain>
    </source>
</reference>
<evidence type="ECO:0000313" key="2">
    <source>
        <dbReference type="Proteomes" id="UP001179952"/>
    </source>
</evidence>
<proteinExistence type="predicted"/>
<name>A0AAV9AHV9_ACOGR</name>
<dbReference type="EMBL" id="JAUJYN010000009">
    <property type="protein sequence ID" value="KAK1263772.1"/>
    <property type="molecule type" value="Genomic_DNA"/>
</dbReference>
<keyword evidence="2" id="KW-1185">Reference proteome</keyword>
<dbReference type="Proteomes" id="UP001179952">
    <property type="component" value="Unassembled WGS sequence"/>
</dbReference>
<accession>A0AAV9AHV9</accession>
<evidence type="ECO:0000313" key="1">
    <source>
        <dbReference type="EMBL" id="KAK1263772.1"/>
    </source>
</evidence>